<evidence type="ECO:0000259" key="9">
    <source>
        <dbReference type="PROSITE" id="PS51195"/>
    </source>
</evidence>
<dbReference type="PANTHER" id="PTHR47963:SF1">
    <property type="entry name" value="DEAD-BOX ATP-DEPENDENT RNA HELICASE CSHB"/>
    <property type="match status" value="1"/>
</dbReference>
<dbReference type="PROSITE" id="PS51195">
    <property type="entry name" value="Q_MOTIF"/>
    <property type="match status" value="1"/>
</dbReference>
<dbReference type="PROSITE" id="PS51192">
    <property type="entry name" value="HELICASE_ATP_BIND_1"/>
    <property type="match status" value="1"/>
</dbReference>
<feature type="compositionally biased region" description="Basic residues" evidence="6">
    <location>
        <begin position="413"/>
        <end position="428"/>
    </location>
</feature>
<feature type="region of interest" description="Disordered" evidence="6">
    <location>
        <begin position="396"/>
        <end position="446"/>
    </location>
</feature>
<evidence type="ECO:0000256" key="4">
    <source>
        <dbReference type="ARBA" id="ARBA00022840"/>
    </source>
</evidence>
<evidence type="ECO:0000256" key="1">
    <source>
        <dbReference type="ARBA" id="ARBA00022741"/>
    </source>
</evidence>
<evidence type="ECO:0000259" key="7">
    <source>
        <dbReference type="PROSITE" id="PS51192"/>
    </source>
</evidence>
<sequence length="446" mass="50851">MSNKSNFERFNLKPFIIEALNEQRFKMPTEIQERLIPAIISGKDVIGQSQTGSGKTLAFLIPLVERIDVTKEEVQAVITAPTRELAGQIFQELEKLLLFSKEEISAKLIVGGTDRLRTIEKLKKQPQIVVGTPGRISDLIGEQALKVYTSPMLVVDEADQMLDMGFIEEVDKIAARMAEQLQMLVFSATVPEKLQPFLRKYMNNPRHVQVNPEKTTAEKIEHYLLPLRHRNRINLVMEVARLYNPYFAIIFANTKEQVDEIADALLQEGLNVDRIHGGLNPRQRKQVMKDVNSAKIQYLVASDLAARGIDIKGVTHIINFELPRNDLDWYVHRVGRSARAGASGVALTIYDEKDDQSIEKLMNRKINFKFVDIKNGEWIELENKLNRKVRKTTIPSTPIATRKATVPATGGKAKAKPKGVKPGYKKKARWEQEKQEQRNRRKNRKK</sequence>
<feature type="compositionally biased region" description="Basic and acidic residues" evidence="6">
    <location>
        <begin position="429"/>
        <end position="438"/>
    </location>
</feature>
<feature type="compositionally biased region" description="Low complexity" evidence="6">
    <location>
        <begin position="403"/>
        <end position="412"/>
    </location>
</feature>
<keyword evidence="11" id="KW-1185">Reference proteome</keyword>
<gene>
    <name evidence="10" type="ORF">BKP37_05645</name>
</gene>
<keyword evidence="4" id="KW-0067">ATP-binding</keyword>
<dbReference type="GO" id="GO:0005524">
    <property type="term" value="F:ATP binding"/>
    <property type="evidence" value="ECO:0007669"/>
    <property type="project" value="UniProtKB-KW"/>
</dbReference>
<comment type="caution">
    <text evidence="10">The sequence shown here is derived from an EMBL/GenBank/DDBJ whole genome shotgun (WGS) entry which is preliminary data.</text>
</comment>
<keyword evidence="3 10" id="KW-0347">Helicase</keyword>
<feature type="domain" description="DEAD-box RNA helicase Q" evidence="9">
    <location>
        <begin position="5"/>
        <end position="33"/>
    </location>
</feature>
<dbReference type="InterPro" id="IPR011545">
    <property type="entry name" value="DEAD/DEAH_box_helicase_dom"/>
</dbReference>
<dbReference type="PANTHER" id="PTHR47963">
    <property type="entry name" value="DEAD-BOX ATP-DEPENDENT RNA HELICASE 47, MITOCHONDRIAL"/>
    <property type="match status" value="1"/>
</dbReference>
<proteinExistence type="predicted"/>
<reference evidence="10 11" key="1">
    <citation type="submission" date="2016-10" db="EMBL/GenBank/DDBJ databases">
        <title>Draft genome sequences of four alkaliphilic bacteria belonging to the Anaerobacillus genus.</title>
        <authorList>
            <person name="Bassil N.M."/>
            <person name="Lloyd J.R."/>
        </authorList>
    </citation>
    <scope>NUCLEOTIDE SEQUENCE [LARGE SCALE GENOMIC DNA]</scope>
    <source>
        <strain evidence="10 11">DSM 18345</strain>
    </source>
</reference>
<dbReference type="Proteomes" id="UP000179524">
    <property type="component" value="Unassembled WGS sequence"/>
</dbReference>
<name>A0A1S2LX22_9BACI</name>
<dbReference type="InterPro" id="IPR050547">
    <property type="entry name" value="DEAD_box_RNA_helicases"/>
</dbReference>
<dbReference type="Gene3D" id="3.40.50.300">
    <property type="entry name" value="P-loop containing nucleotide triphosphate hydrolases"/>
    <property type="match status" value="2"/>
</dbReference>
<dbReference type="GO" id="GO:0003724">
    <property type="term" value="F:RNA helicase activity"/>
    <property type="evidence" value="ECO:0007669"/>
    <property type="project" value="InterPro"/>
</dbReference>
<protein>
    <submittedName>
        <fullName evidence="10">DEAD/DEAH box helicase</fullName>
    </submittedName>
</protein>
<keyword evidence="2" id="KW-0378">Hydrolase</keyword>
<organism evidence="10 11">
    <name type="scientific">Anaerobacillus alkalilacustris</name>
    <dbReference type="NCBI Taxonomy" id="393763"/>
    <lineage>
        <taxon>Bacteria</taxon>
        <taxon>Bacillati</taxon>
        <taxon>Bacillota</taxon>
        <taxon>Bacilli</taxon>
        <taxon>Bacillales</taxon>
        <taxon>Bacillaceae</taxon>
        <taxon>Anaerobacillus</taxon>
    </lineage>
</organism>
<dbReference type="Pfam" id="PF00270">
    <property type="entry name" value="DEAD"/>
    <property type="match status" value="1"/>
</dbReference>
<evidence type="ECO:0000259" key="8">
    <source>
        <dbReference type="PROSITE" id="PS51194"/>
    </source>
</evidence>
<dbReference type="GO" id="GO:0033592">
    <property type="term" value="F:RNA strand annealing activity"/>
    <property type="evidence" value="ECO:0007669"/>
    <property type="project" value="TreeGrafter"/>
</dbReference>
<dbReference type="SMART" id="SM00487">
    <property type="entry name" value="DEXDc"/>
    <property type="match status" value="1"/>
</dbReference>
<evidence type="ECO:0000313" key="10">
    <source>
        <dbReference type="EMBL" id="OIJ16713.1"/>
    </source>
</evidence>
<keyword evidence="1" id="KW-0547">Nucleotide-binding</keyword>
<accession>A0A1S2LX22</accession>
<evidence type="ECO:0000256" key="2">
    <source>
        <dbReference type="ARBA" id="ARBA00022801"/>
    </source>
</evidence>
<dbReference type="Pfam" id="PF00271">
    <property type="entry name" value="Helicase_C"/>
    <property type="match status" value="1"/>
</dbReference>
<dbReference type="RefSeq" id="WP_071308698.1">
    <property type="nucleotide sequence ID" value="NZ_MLQR01000004.1"/>
</dbReference>
<dbReference type="CDD" id="cd00268">
    <property type="entry name" value="DEADc"/>
    <property type="match status" value="1"/>
</dbReference>
<feature type="domain" description="Helicase C-terminal" evidence="8">
    <location>
        <begin position="219"/>
        <end position="379"/>
    </location>
</feature>
<feature type="domain" description="Helicase ATP-binding" evidence="7">
    <location>
        <begin position="36"/>
        <end position="208"/>
    </location>
</feature>
<dbReference type="InterPro" id="IPR014001">
    <property type="entry name" value="Helicase_ATP-bd"/>
</dbReference>
<dbReference type="GO" id="GO:0009409">
    <property type="term" value="P:response to cold"/>
    <property type="evidence" value="ECO:0007669"/>
    <property type="project" value="TreeGrafter"/>
</dbReference>
<dbReference type="GO" id="GO:0005829">
    <property type="term" value="C:cytosol"/>
    <property type="evidence" value="ECO:0007669"/>
    <property type="project" value="TreeGrafter"/>
</dbReference>
<dbReference type="SUPFAM" id="SSF52540">
    <property type="entry name" value="P-loop containing nucleoside triphosphate hydrolases"/>
    <property type="match status" value="1"/>
</dbReference>
<feature type="short sequence motif" description="Q motif" evidence="5">
    <location>
        <begin position="5"/>
        <end position="33"/>
    </location>
</feature>
<dbReference type="InterPro" id="IPR044742">
    <property type="entry name" value="DEAD/DEAH_RhlB"/>
</dbReference>
<dbReference type="EMBL" id="MLQR01000004">
    <property type="protein sequence ID" value="OIJ16713.1"/>
    <property type="molecule type" value="Genomic_DNA"/>
</dbReference>
<evidence type="ECO:0000256" key="5">
    <source>
        <dbReference type="PROSITE-ProRule" id="PRU00552"/>
    </source>
</evidence>
<evidence type="ECO:0000256" key="6">
    <source>
        <dbReference type="SAM" id="MobiDB-lite"/>
    </source>
</evidence>
<dbReference type="AlphaFoldDB" id="A0A1S2LX22"/>
<dbReference type="PROSITE" id="PS51194">
    <property type="entry name" value="HELICASE_CTER"/>
    <property type="match status" value="1"/>
</dbReference>
<evidence type="ECO:0000256" key="3">
    <source>
        <dbReference type="ARBA" id="ARBA00022806"/>
    </source>
</evidence>
<dbReference type="SMART" id="SM00490">
    <property type="entry name" value="HELICc"/>
    <property type="match status" value="1"/>
</dbReference>
<evidence type="ECO:0000313" key="11">
    <source>
        <dbReference type="Proteomes" id="UP000179524"/>
    </source>
</evidence>
<dbReference type="CDD" id="cd18787">
    <property type="entry name" value="SF2_C_DEAD"/>
    <property type="match status" value="1"/>
</dbReference>
<dbReference type="OrthoDB" id="9805696at2"/>
<dbReference type="InterPro" id="IPR001650">
    <property type="entry name" value="Helicase_C-like"/>
</dbReference>
<dbReference type="GO" id="GO:0016787">
    <property type="term" value="F:hydrolase activity"/>
    <property type="evidence" value="ECO:0007669"/>
    <property type="project" value="UniProtKB-KW"/>
</dbReference>
<dbReference type="GO" id="GO:0005840">
    <property type="term" value="C:ribosome"/>
    <property type="evidence" value="ECO:0007669"/>
    <property type="project" value="TreeGrafter"/>
</dbReference>
<dbReference type="InterPro" id="IPR027417">
    <property type="entry name" value="P-loop_NTPase"/>
</dbReference>
<dbReference type="InterPro" id="IPR014014">
    <property type="entry name" value="RNA_helicase_DEAD_Q_motif"/>
</dbReference>